<dbReference type="STRING" id="1802694.A2918_00105"/>
<comment type="caution">
    <text evidence="1">The sequence shown here is derived from an EMBL/GenBank/DDBJ whole genome shotgun (WGS) entry which is preliminary data.</text>
</comment>
<protein>
    <submittedName>
        <fullName evidence="1">Uncharacterized protein</fullName>
    </submittedName>
</protein>
<gene>
    <name evidence="1" type="ORF">A2918_00105</name>
</gene>
<dbReference type="EMBL" id="MGKI01000012">
    <property type="protein sequence ID" value="OGN22311.1"/>
    <property type="molecule type" value="Genomic_DNA"/>
</dbReference>
<name>A0A1F8GAI8_9BACT</name>
<organism evidence="1 2">
    <name type="scientific">Candidatus Yanofskybacteria bacterium RIFCSPLOWO2_01_FULL_42_49</name>
    <dbReference type="NCBI Taxonomy" id="1802694"/>
    <lineage>
        <taxon>Bacteria</taxon>
        <taxon>Candidatus Yanofskyibacteriota</taxon>
    </lineage>
</organism>
<dbReference type="Proteomes" id="UP000178227">
    <property type="component" value="Unassembled WGS sequence"/>
</dbReference>
<dbReference type="AlphaFoldDB" id="A0A1F8GAI8"/>
<evidence type="ECO:0000313" key="1">
    <source>
        <dbReference type="EMBL" id="OGN22311.1"/>
    </source>
</evidence>
<proteinExistence type="predicted"/>
<accession>A0A1F8GAI8</accession>
<reference evidence="1 2" key="1">
    <citation type="journal article" date="2016" name="Nat. Commun.">
        <title>Thousands of microbial genomes shed light on interconnected biogeochemical processes in an aquifer system.</title>
        <authorList>
            <person name="Anantharaman K."/>
            <person name="Brown C.T."/>
            <person name="Hug L.A."/>
            <person name="Sharon I."/>
            <person name="Castelle C.J."/>
            <person name="Probst A.J."/>
            <person name="Thomas B.C."/>
            <person name="Singh A."/>
            <person name="Wilkins M.J."/>
            <person name="Karaoz U."/>
            <person name="Brodie E.L."/>
            <person name="Williams K.H."/>
            <person name="Hubbard S.S."/>
            <person name="Banfield J.F."/>
        </authorList>
    </citation>
    <scope>NUCLEOTIDE SEQUENCE [LARGE SCALE GENOMIC DNA]</scope>
</reference>
<sequence>MAIRAEASSQPLLNLGLLHSLKGAWGVNGTSNNIWFGLGVLLGVGITEGPACPPEPCDGWELVDVVGLGVEVGLGVALGSDSKPGNELVRVKGVLIDRKAMNEIKIPAPRAVVNKIRYSGIFLMVLSLNIS</sequence>
<evidence type="ECO:0000313" key="2">
    <source>
        <dbReference type="Proteomes" id="UP000178227"/>
    </source>
</evidence>